<dbReference type="Pfam" id="PF17131">
    <property type="entry name" value="LolA_like"/>
    <property type="match status" value="1"/>
</dbReference>
<dbReference type="EMBL" id="LNQE01001025">
    <property type="protein sequence ID" value="KUG21745.1"/>
    <property type="molecule type" value="Genomic_DNA"/>
</dbReference>
<dbReference type="AlphaFoldDB" id="A0A0W8FLX8"/>
<protein>
    <recommendedName>
        <fullName evidence="1">Uncharacterized protein TP-0789 domain-containing protein</fullName>
    </recommendedName>
</protein>
<organism evidence="2">
    <name type="scientific">hydrocarbon metagenome</name>
    <dbReference type="NCBI Taxonomy" id="938273"/>
    <lineage>
        <taxon>unclassified sequences</taxon>
        <taxon>metagenomes</taxon>
        <taxon>ecological metagenomes</taxon>
    </lineage>
</organism>
<comment type="caution">
    <text evidence="2">The sequence shown here is derived from an EMBL/GenBank/DDBJ whole genome shotgun (WGS) entry which is preliminary data.</text>
</comment>
<dbReference type="PIRSF" id="PIRSF028205">
    <property type="entry name" value="UCP028205"/>
    <property type="match status" value="1"/>
</dbReference>
<dbReference type="InterPro" id="IPR011220">
    <property type="entry name" value="UCP028205"/>
</dbReference>
<feature type="domain" description="Uncharacterized protein TP-0789" evidence="1">
    <location>
        <begin position="79"/>
        <end position="253"/>
    </location>
</feature>
<accession>A0A0W8FLX8</accession>
<dbReference type="CDD" id="cd16329">
    <property type="entry name" value="LolA_like"/>
    <property type="match status" value="1"/>
</dbReference>
<dbReference type="InterPro" id="IPR033399">
    <property type="entry name" value="TP_0789-like"/>
</dbReference>
<evidence type="ECO:0000259" key="1">
    <source>
        <dbReference type="Pfam" id="PF17131"/>
    </source>
</evidence>
<evidence type="ECO:0000313" key="2">
    <source>
        <dbReference type="EMBL" id="KUG21745.1"/>
    </source>
</evidence>
<proteinExistence type="predicted"/>
<gene>
    <name evidence="2" type="ORF">ASZ90_008498</name>
</gene>
<sequence>MGQELKTLSFIALGFVLIFFVSVSVSTANAQMSNKEMLQKADEARGNADGIQWHIYMDSIEKNRKQYRKLRVTARGYNSLADTLEPANIKGQKLLMLDRNMWFAKPELSKAVPISPRQKLMGTAANGDIASTNYAGDYKIANAEDGQYNGEECVVMDLQAIDSRATYDRIKYWVSKERIVGVKAEFYTVSGKMFKTATFEYRNSVSINDKPREFISRMTINSAIIKDDVTVIKYSKPVLKKVPDAVFNLNLLTK</sequence>
<reference evidence="2" key="1">
    <citation type="journal article" date="2015" name="Proc. Natl. Acad. Sci. U.S.A.">
        <title>Networks of energetic and metabolic interactions define dynamics in microbial communities.</title>
        <authorList>
            <person name="Embree M."/>
            <person name="Liu J.K."/>
            <person name="Al-Bassam M.M."/>
            <person name="Zengler K."/>
        </authorList>
    </citation>
    <scope>NUCLEOTIDE SEQUENCE</scope>
</reference>
<dbReference type="Gene3D" id="2.50.20.10">
    <property type="entry name" value="Lipoprotein localisation LolA/LolB/LppX"/>
    <property type="match status" value="1"/>
</dbReference>
<name>A0A0W8FLX8_9ZZZZ</name>